<dbReference type="PANTHER" id="PTHR32347">
    <property type="entry name" value="EFFLUX SYSTEM COMPONENT YKNX-RELATED"/>
    <property type="match status" value="1"/>
</dbReference>
<evidence type="ECO:0000256" key="3">
    <source>
        <dbReference type="SAM" id="Coils"/>
    </source>
</evidence>
<evidence type="ECO:0000313" key="7">
    <source>
        <dbReference type="Proteomes" id="UP000482800"/>
    </source>
</evidence>
<evidence type="ECO:0000313" key="6">
    <source>
        <dbReference type="EMBL" id="GFJ79358.1"/>
    </source>
</evidence>
<name>A0A6V8KAF0_9ACTN</name>
<feature type="compositionally biased region" description="Gly residues" evidence="4">
    <location>
        <begin position="373"/>
        <end position="395"/>
    </location>
</feature>
<dbReference type="InterPro" id="IPR050465">
    <property type="entry name" value="UPF0194_transport"/>
</dbReference>
<feature type="region of interest" description="Disordered" evidence="4">
    <location>
        <begin position="190"/>
        <end position="214"/>
    </location>
</feature>
<dbReference type="Gene3D" id="2.40.50.100">
    <property type="match status" value="1"/>
</dbReference>
<proteinExistence type="predicted"/>
<dbReference type="Gene3D" id="2.40.420.20">
    <property type="match status" value="1"/>
</dbReference>
<evidence type="ECO:0000256" key="1">
    <source>
        <dbReference type="ARBA" id="ARBA00004196"/>
    </source>
</evidence>
<accession>A0A6V8KAF0</accession>
<evidence type="ECO:0000256" key="4">
    <source>
        <dbReference type="SAM" id="MobiDB-lite"/>
    </source>
</evidence>
<keyword evidence="7" id="KW-1185">Reference proteome</keyword>
<gene>
    <name evidence="6" type="ORF">Phou_035380</name>
</gene>
<dbReference type="Gene3D" id="2.40.30.170">
    <property type="match status" value="1"/>
</dbReference>
<protein>
    <submittedName>
        <fullName evidence="6">RND transporter</fullName>
    </submittedName>
</protein>
<feature type="coiled-coil region" evidence="3">
    <location>
        <begin position="117"/>
        <end position="168"/>
    </location>
</feature>
<feature type="compositionally biased region" description="Basic residues" evidence="4">
    <location>
        <begin position="415"/>
        <end position="424"/>
    </location>
</feature>
<keyword evidence="2 3" id="KW-0175">Coiled coil</keyword>
<comment type="caution">
    <text evidence="6">The sequence shown here is derived from an EMBL/GenBank/DDBJ whole genome shotgun (WGS) entry which is preliminary data.</text>
</comment>
<feature type="compositionally biased region" description="Basic and acidic residues" evidence="4">
    <location>
        <begin position="404"/>
        <end position="414"/>
    </location>
</feature>
<feature type="compositionally biased region" description="Gly residues" evidence="4">
    <location>
        <begin position="198"/>
        <end position="207"/>
    </location>
</feature>
<feature type="domain" description="CzcB-like barrel-sandwich hybrid" evidence="5">
    <location>
        <begin position="90"/>
        <end position="192"/>
    </location>
</feature>
<dbReference type="SUPFAM" id="SSF111369">
    <property type="entry name" value="HlyD-like secretion proteins"/>
    <property type="match status" value="1"/>
</dbReference>
<dbReference type="InterPro" id="IPR058647">
    <property type="entry name" value="BSH_CzcB-like"/>
</dbReference>
<dbReference type="EMBL" id="BLPF01000001">
    <property type="protein sequence ID" value="GFJ79358.1"/>
    <property type="molecule type" value="Genomic_DNA"/>
</dbReference>
<reference evidence="6 7" key="1">
    <citation type="submission" date="2020-03" db="EMBL/GenBank/DDBJ databases">
        <title>Whole genome shotgun sequence of Phytohabitans houttuyneae NBRC 108639.</title>
        <authorList>
            <person name="Komaki H."/>
            <person name="Tamura T."/>
        </authorList>
    </citation>
    <scope>NUCLEOTIDE SEQUENCE [LARGE SCALE GENOMIC DNA]</scope>
    <source>
        <strain evidence="6 7">NBRC 108639</strain>
    </source>
</reference>
<dbReference type="PANTHER" id="PTHR32347:SF23">
    <property type="entry name" value="BLL5650 PROTEIN"/>
    <property type="match status" value="1"/>
</dbReference>
<evidence type="ECO:0000259" key="5">
    <source>
        <dbReference type="Pfam" id="PF25973"/>
    </source>
</evidence>
<dbReference type="Pfam" id="PF25973">
    <property type="entry name" value="BSH_CzcB"/>
    <property type="match status" value="1"/>
</dbReference>
<reference evidence="6 7" key="2">
    <citation type="submission" date="2020-03" db="EMBL/GenBank/DDBJ databases">
        <authorList>
            <person name="Ichikawa N."/>
            <person name="Kimura A."/>
            <person name="Kitahashi Y."/>
            <person name="Uohara A."/>
        </authorList>
    </citation>
    <scope>NUCLEOTIDE SEQUENCE [LARGE SCALE GENOMIC DNA]</scope>
    <source>
        <strain evidence="6 7">NBRC 108639</strain>
    </source>
</reference>
<dbReference type="AlphaFoldDB" id="A0A6V8KAF0"/>
<dbReference type="Proteomes" id="UP000482800">
    <property type="component" value="Unassembled WGS sequence"/>
</dbReference>
<comment type="subcellular location">
    <subcellularLocation>
        <location evidence="1">Cell envelope</location>
    </subcellularLocation>
</comment>
<dbReference type="GO" id="GO:0030313">
    <property type="term" value="C:cell envelope"/>
    <property type="evidence" value="ECO:0007669"/>
    <property type="project" value="UniProtKB-SubCell"/>
</dbReference>
<evidence type="ECO:0000256" key="2">
    <source>
        <dbReference type="ARBA" id="ARBA00023054"/>
    </source>
</evidence>
<sequence length="434" mass="43523">MLRGASSKLSRMRRSLPRLGLSPALLVNVALALVLAAAATWAYTSFARAEAAETGTGDSRTVPVAQGTVTATVSASGTVQSASTASASFDTSGTVTEIHVQVGDKVTKGQVLAKVDGTAAQRQLDAAEANLDAAQAALDRAEDADSDTAEAEAEVEQAELDVAEAEDGVAGTTLKAPMAGTVTAVNGTVGSSASSSGSSGGSTGGDGSDSSSSGFVEIADLTRLEVAASVAEADATKLKSGQSGTVTWNALPGAESTASLAAIDPNATSENNVVTYGVTFTLDTLPDGVRAGQSVEVSVTVGQAENVVYVNSAALTSVGTRHTVTVLEGGQRVVRTVEIGLEGDSATEIKSGLTVGEQVVITTSSTSTNQGTFPGGGFPGGGGLPGGGGFPGGGQRPPVVAGDRPGRPQRDQGVWRRRSHRARPARSVIERRAR</sequence>
<feature type="region of interest" description="Disordered" evidence="4">
    <location>
        <begin position="364"/>
        <end position="434"/>
    </location>
</feature>
<organism evidence="6 7">
    <name type="scientific">Phytohabitans houttuyneae</name>
    <dbReference type="NCBI Taxonomy" id="1076126"/>
    <lineage>
        <taxon>Bacteria</taxon>
        <taxon>Bacillati</taxon>
        <taxon>Actinomycetota</taxon>
        <taxon>Actinomycetes</taxon>
        <taxon>Micromonosporales</taxon>
        <taxon>Micromonosporaceae</taxon>
    </lineage>
</organism>